<dbReference type="InterPro" id="IPR000249">
    <property type="entry name" value="BMC_dom"/>
</dbReference>
<feature type="domain" description="BMC" evidence="17">
    <location>
        <begin position="3"/>
        <end position="86"/>
    </location>
</feature>
<evidence type="ECO:0000256" key="3">
    <source>
        <dbReference type="ARBA" id="ARBA00007342"/>
    </source>
</evidence>
<comment type="similarity">
    <text evidence="3">Belongs to the PduL family.</text>
</comment>
<dbReference type="KEGG" id="rtg:NCTC13098_06494"/>
<organism evidence="18 19">
    <name type="scientific">Raoultella terrigena</name>
    <name type="common">Klebsiella terrigena</name>
    <dbReference type="NCBI Taxonomy" id="577"/>
    <lineage>
        <taxon>Bacteria</taxon>
        <taxon>Pseudomonadati</taxon>
        <taxon>Pseudomonadota</taxon>
        <taxon>Gammaproteobacteria</taxon>
        <taxon>Enterobacterales</taxon>
        <taxon>Enterobacteriaceae</taxon>
        <taxon>Klebsiella/Raoultella group</taxon>
        <taxon>Raoultella</taxon>
    </lineage>
</organism>
<reference evidence="18 19" key="1">
    <citation type="submission" date="2018-12" db="EMBL/GenBank/DDBJ databases">
        <authorList>
            <consortium name="Pathogen Informatics"/>
        </authorList>
    </citation>
    <scope>NUCLEOTIDE SEQUENCE [LARGE SCALE GENOMIC DNA]</scope>
    <source>
        <strain evidence="18 19">NCTC13098</strain>
    </source>
</reference>
<proteinExistence type="inferred from homology"/>
<dbReference type="GO" id="GO:0016747">
    <property type="term" value="F:acyltransferase activity, transferring groups other than amino-acyl groups"/>
    <property type="evidence" value="ECO:0007669"/>
    <property type="project" value="InterPro"/>
</dbReference>
<dbReference type="CDD" id="cd07045">
    <property type="entry name" value="BMC_CcmK_like"/>
    <property type="match status" value="1"/>
</dbReference>
<feature type="compositionally biased region" description="Low complexity" evidence="16">
    <location>
        <begin position="96"/>
        <end position="108"/>
    </location>
</feature>
<evidence type="ECO:0000256" key="16">
    <source>
        <dbReference type="SAM" id="MobiDB-lite"/>
    </source>
</evidence>
<evidence type="ECO:0000256" key="11">
    <source>
        <dbReference type="ARBA" id="ARBA00024446"/>
    </source>
</evidence>
<evidence type="ECO:0000256" key="6">
    <source>
        <dbReference type="ARBA" id="ARBA00022679"/>
    </source>
</evidence>
<evidence type="ECO:0000259" key="17">
    <source>
        <dbReference type="PROSITE" id="PS51930"/>
    </source>
</evidence>
<evidence type="ECO:0000256" key="12">
    <source>
        <dbReference type="ARBA" id="ARBA00030044"/>
    </source>
</evidence>
<dbReference type="Pfam" id="PF06130">
    <property type="entry name" value="PTAC"/>
    <property type="match status" value="1"/>
</dbReference>
<dbReference type="PROSITE" id="PS51930">
    <property type="entry name" value="BMC_2"/>
    <property type="match status" value="1"/>
</dbReference>
<sequence length="351" mass="37322">MKSLGVIETRGLVAAVQAVDAACKAAGVSCIGYRKIGSGLVSVCFEGEISAIHTAIERGVEVVAAGQVVGSLVIARPERSVVDALGKLKGRPSRPAAQAGAPVAKADASLPPEEKEPARALRRAARSGPGGRQKRRAEEREEGMIDALLHEKITARLSRVSPEIPVGISNRHVHLAQQDVEALFGKGYALTPLKPLRQPGQFAAEECVTVVGPKGSLTQVRVLGPTRPCSQLEISRADCFTLGIRAPVRESGQLENAGSALLIGPAGHVELRSQVICAWRHIHMSPQDARRLNVSNGQKVSVRSSGERRLTFDEVVIRVRDDFALEFHIDTEEANAAGLKNGAQVVITQPA</sequence>
<dbReference type="EC" id="2.3.1.222" evidence="4"/>
<dbReference type="NCBIfam" id="NF011652">
    <property type="entry name" value="PRK15070.1"/>
    <property type="match status" value="1"/>
</dbReference>
<evidence type="ECO:0000313" key="19">
    <source>
        <dbReference type="Proteomes" id="UP000274346"/>
    </source>
</evidence>
<dbReference type="InterPro" id="IPR037233">
    <property type="entry name" value="CcmK-like_sf"/>
</dbReference>
<name>A0A3P8KKQ7_RAOTE</name>
<feature type="region of interest" description="Disordered" evidence="16">
    <location>
        <begin position="90"/>
        <end position="143"/>
    </location>
</feature>
<dbReference type="Proteomes" id="UP000274346">
    <property type="component" value="Chromosome"/>
</dbReference>
<dbReference type="GO" id="GO:0031469">
    <property type="term" value="C:bacterial microcompartment"/>
    <property type="evidence" value="ECO:0007669"/>
    <property type="project" value="UniProtKB-SubCell"/>
</dbReference>
<keyword evidence="11" id="KW-1283">Bacterial microcompartment</keyword>
<dbReference type="PANTHER" id="PTHR39453:SF1">
    <property type="entry name" value="PHOSPHATE PROPANOYLTRANSFERASE"/>
    <property type="match status" value="1"/>
</dbReference>
<dbReference type="InterPro" id="IPR044872">
    <property type="entry name" value="CcmK/CsoS1_BMC"/>
</dbReference>
<dbReference type="PANTHER" id="PTHR39453">
    <property type="entry name" value="PHOSPHATE PROPANOYLTRANSFERASE"/>
    <property type="match status" value="1"/>
</dbReference>
<evidence type="ECO:0000256" key="13">
    <source>
        <dbReference type="ARBA" id="ARBA00030939"/>
    </source>
</evidence>
<evidence type="ECO:0000256" key="7">
    <source>
        <dbReference type="ARBA" id="ARBA00022723"/>
    </source>
</evidence>
<evidence type="ECO:0000256" key="15">
    <source>
        <dbReference type="PROSITE-ProRule" id="PRU01278"/>
    </source>
</evidence>
<evidence type="ECO:0000256" key="1">
    <source>
        <dbReference type="ARBA" id="ARBA00001947"/>
    </source>
</evidence>
<dbReference type="UniPathway" id="UPA00621"/>
<protein>
    <recommendedName>
        <fullName evidence="5">Phosphate propanoyltransferase</fullName>
        <ecNumber evidence="4">2.3.1.222</ecNumber>
    </recommendedName>
    <alternativeName>
        <fullName evidence="13">Phosphate acyltransferase PduL</fullName>
    </alternativeName>
    <alternativeName>
        <fullName evidence="12">Phosphotransacylase PduL</fullName>
    </alternativeName>
    <alternativeName>
        <fullName evidence="14">Propanediol utilization protein PduL</fullName>
    </alternativeName>
</protein>
<dbReference type="GO" id="GO:0046872">
    <property type="term" value="F:metal ion binding"/>
    <property type="evidence" value="ECO:0007669"/>
    <property type="project" value="UniProtKB-KW"/>
</dbReference>
<comment type="cofactor">
    <cofactor evidence="1">
        <name>Zn(2+)</name>
        <dbReference type="ChEBI" id="CHEBI:29105"/>
    </cofactor>
</comment>
<dbReference type="SMART" id="SM00877">
    <property type="entry name" value="BMC"/>
    <property type="match status" value="1"/>
</dbReference>
<keyword evidence="9 18" id="KW-0012">Acyltransferase</keyword>
<gene>
    <name evidence="18" type="primary">pduL_3</name>
    <name evidence="18" type="ORF">NCTC13098_06494</name>
</gene>
<comment type="subcellular location">
    <subcellularLocation>
        <location evidence="10">Bacterial microcompartment</location>
    </subcellularLocation>
</comment>
<keyword evidence="7" id="KW-0479">Metal-binding</keyword>
<dbReference type="GO" id="GO:0051144">
    <property type="term" value="P:1,2-propanediol catabolic process"/>
    <property type="evidence" value="ECO:0007669"/>
    <property type="project" value="UniProtKB-UniPathway"/>
</dbReference>
<evidence type="ECO:0000256" key="4">
    <source>
        <dbReference type="ARBA" id="ARBA00012206"/>
    </source>
</evidence>
<evidence type="ECO:0000313" key="18">
    <source>
        <dbReference type="EMBL" id="VDR30065.1"/>
    </source>
</evidence>
<dbReference type="InterPro" id="IPR008300">
    <property type="entry name" value="PTAC"/>
</dbReference>
<evidence type="ECO:0000256" key="14">
    <source>
        <dbReference type="ARBA" id="ARBA00033077"/>
    </source>
</evidence>
<dbReference type="Pfam" id="PF00936">
    <property type="entry name" value="BMC"/>
    <property type="match status" value="1"/>
</dbReference>
<evidence type="ECO:0000256" key="8">
    <source>
        <dbReference type="ARBA" id="ARBA00022833"/>
    </source>
</evidence>
<dbReference type="EMBL" id="LR131271">
    <property type="protein sequence ID" value="VDR30065.1"/>
    <property type="molecule type" value="Genomic_DNA"/>
</dbReference>
<dbReference type="AlphaFoldDB" id="A0A3P8KKQ7"/>
<evidence type="ECO:0000256" key="5">
    <source>
        <dbReference type="ARBA" id="ARBA00020837"/>
    </source>
</evidence>
<comment type="similarity">
    <text evidence="15">Belongs to the bacterial microcompartments protein family.</text>
</comment>
<keyword evidence="6 18" id="KW-0808">Transferase</keyword>
<evidence type="ECO:0000256" key="2">
    <source>
        <dbReference type="ARBA" id="ARBA00004836"/>
    </source>
</evidence>
<accession>A0A3P8KKQ7</accession>
<dbReference type="Gene3D" id="3.30.70.1710">
    <property type="match status" value="1"/>
</dbReference>
<evidence type="ECO:0000256" key="9">
    <source>
        <dbReference type="ARBA" id="ARBA00023315"/>
    </source>
</evidence>
<dbReference type="SUPFAM" id="SSF143414">
    <property type="entry name" value="CcmK-like"/>
    <property type="match status" value="1"/>
</dbReference>
<comment type="pathway">
    <text evidence="2">Polyol metabolism; 1,2-propanediol degradation.</text>
</comment>
<evidence type="ECO:0000256" key="10">
    <source>
        <dbReference type="ARBA" id="ARBA00024322"/>
    </source>
</evidence>
<keyword evidence="8" id="KW-0862">Zinc</keyword>